<keyword evidence="3" id="KW-0808">Transferase</keyword>
<evidence type="ECO:0000256" key="2">
    <source>
        <dbReference type="ARBA" id="ARBA00007282"/>
    </source>
</evidence>
<comment type="subcellular location">
    <subcellularLocation>
        <location evidence="1">Membrane</location>
        <topology evidence="1">Multi-pass membrane protein</topology>
    </subcellularLocation>
</comment>
<dbReference type="GO" id="GO:0008374">
    <property type="term" value="F:O-acyltransferase activity"/>
    <property type="evidence" value="ECO:0007669"/>
    <property type="project" value="InterPro"/>
</dbReference>
<feature type="transmembrane region" description="Helical" evidence="9">
    <location>
        <begin position="81"/>
        <end position="100"/>
    </location>
</feature>
<dbReference type="InterPro" id="IPR044851">
    <property type="entry name" value="Wax_synthase"/>
</dbReference>
<gene>
    <name evidence="11" type="ORF">RND81_06G140200</name>
</gene>
<accession>A0AAW1KAC1</accession>
<dbReference type="Proteomes" id="UP001443914">
    <property type="component" value="Unassembled WGS sequence"/>
</dbReference>
<feature type="domain" description="Wax synthase" evidence="10">
    <location>
        <begin position="161"/>
        <end position="251"/>
    </location>
</feature>
<dbReference type="GO" id="GO:0016020">
    <property type="term" value="C:membrane"/>
    <property type="evidence" value="ECO:0007669"/>
    <property type="project" value="UniProtKB-SubCell"/>
</dbReference>
<feature type="transmembrane region" description="Helical" evidence="9">
    <location>
        <begin position="121"/>
        <end position="151"/>
    </location>
</feature>
<evidence type="ECO:0000313" key="11">
    <source>
        <dbReference type="EMBL" id="KAK9715058.1"/>
    </source>
</evidence>
<evidence type="ECO:0000256" key="4">
    <source>
        <dbReference type="ARBA" id="ARBA00022692"/>
    </source>
</evidence>
<organism evidence="11 12">
    <name type="scientific">Saponaria officinalis</name>
    <name type="common">Common soapwort</name>
    <name type="synonym">Lychnis saponaria</name>
    <dbReference type="NCBI Taxonomy" id="3572"/>
    <lineage>
        <taxon>Eukaryota</taxon>
        <taxon>Viridiplantae</taxon>
        <taxon>Streptophyta</taxon>
        <taxon>Embryophyta</taxon>
        <taxon>Tracheophyta</taxon>
        <taxon>Spermatophyta</taxon>
        <taxon>Magnoliopsida</taxon>
        <taxon>eudicotyledons</taxon>
        <taxon>Gunneridae</taxon>
        <taxon>Pentapetalae</taxon>
        <taxon>Caryophyllales</taxon>
        <taxon>Caryophyllaceae</taxon>
        <taxon>Caryophylleae</taxon>
        <taxon>Saponaria</taxon>
    </lineage>
</organism>
<evidence type="ECO:0000256" key="9">
    <source>
        <dbReference type="SAM" id="Phobius"/>
    </source>
</evidence>
<feature type="transmembrane region" description="Helical" evidence="9">
    <location>
        <begin position="55"/>
        <end position="75"/>
    </location>
</feature>
<comment type="caution">
    <text evidence="11">The sequence shown here is derived from an EMBL/GenBank/DDBJ whole genome shotgun (WGS) entry which is preliminary data.</text>
</comment>
<feature type="transmembrane region" description="Helical" evidence="9">
    <location>
        <begin position="215"/>
        <end position="234"/>
    </location>
</feature>
<dbReference type="EMBL" id="JBDFQZ010000006">
    <property type="protein sequence ID" value="KAK9715058.1"/>
    <property type="molecule type" value="Genomic_DNA"/>
</dbReference>
<dbReference type="PANTHER" id="PTHR31595">
    <property type="entry name" value="LONG-CHAIN-ALCOHOL O-FATTY-ACYLTRANSFERASE 3-RELATED"/>
    <property type="match status" value="1"/>
</dbReference>
<dbReference type="InterPro" id="IPR032805">
    <property type="entry name" value="Wax_synthase_dom"/>
</dbReference>
<feature type="transmembrane region" description="Helical" evidence="9">
    <location>
        <begin position="275"/>
        <end position="298"/>
    </location>
</feature>
<evidence type="ECO:0000256" key="3">
    <source>
        <dbReference type="ARBA" id="ARBA00022679"/>
    </source>
</evidence>
<name>A0AAW1KAC1_SAPOF</name>
<keyword evidence="7 9" id="KW-0472">Membrane</keyword>
<evidence type="ECO:0000256" key="5">
    <source>
        <dbReference type="ARBA" id="ARBA00022989"/>
    </source>
</evidence>
<dbReference type="PANTHER" id="PTHR31595:SF11">
    <property type="entry name" value="LONG-CHAIN-ALCOHOL O-FATTY-ACYLTRANSFERASE 1-RELATED"/>
    <property type="match status" value="1"/>
</dbReference>
<evidence type="ECO:0000256" key="1">
    <source>
        <dbReference type="ARBA" id="ARBA00004141"/>
    </source>
</evidence>
<keyword evidence="8" id="KW-0012">Acyltransferase</keyword>
<evidence type="ECO:0000313" key="12">
    <source>
        <dbReference type="Proteomes" id="UP001443914"/>
    </source>
</evidence>
<keyword evidence="6" id="KW-0443">Lipid metabolism</keyword>
<evidence type="ECO:0000256" key="8">
    <source>
        <dbReference type="ARBA" id="ARBA00023315"/>
    </source>
</evidence>
<feature type="transmembrane region" description="Helical" evidence="9">
    <location>
        <begin position="246"/>
        <end position="263"/>
    </location>
</feature>
<dbReference type="Pfam" id="PF13813">
    <property type="entry name" value="MBOAT_2"/>
    <property type="match status" value="1"/>
</dbReference>
<evidence type="ECO:0000256" key="7">
    <source>
        <dbReference type="ARBA" id="ARBA00023136"/>
    </source>
</evidence>
<keyword evidence="4 9" id="KW-0812">Transmembrane</keyword>
<comment type="similarity">
    <text evidence="2">Belongs to the wax synthase family.</text>
</comment>
<reference evidence="11" key="1">
    <citation type="submission" date="2024-03" db="EMBL/GenBank/DDBJ databases">
        <title>WGS assembly of Saponaria officinalis var. Norfolk2.</title>
        <authorList>
            <person name="Jenkins J."/>
            <person name="Shu S."/>
            <person name="Grimwood J."/>
            <person name="Barry K."/>
            <person name="Goodstein D."/>
            <person name="Schmutz J."/>
            <person name="Leebens-Mack J."/>
            <person name="Osbourn A."/>
        </authorList>
    </citation>
    <scope>NUCLEOTIDE SEQUENCE [LARGE SCALE GENOMIC DNA]</scope>
    <source>
        <strain evidence="11">JIC</strain>
    </source>
</reference>
<dbReference type="GO" id="GO:0006629">
    <property type="term" value="P:lipid metabolic process"/>
    <property type="evidence" value="ECO:0007669"/>
    <property type="project" value="UniProtKB-KW"/>
</dbReference>
<proteinExistence type="inferred from homology"/>
<sequence>MNSSPLLKLLSILLISYCYSYFLAKKLPRGMPRLMSMLVVFYAFFRIPRYFPSSILLRGFASFFISWISSFKLILFCFDKGDLTLCHSYIDFVVVAAFPLKINPKFRLSPCHHSSRLRKIVLILTISLIIFFFHDTALIFPTSWIVIFIYLCTKPHTEVIPLLNEPHKSTSLQTFWGKRWNKISSNVLRETIYDPIKTAINPYKDDNNIDGRTKVVALIITLIVSGIMHEIMFYHMSCGMKPTWEVTYFFVLHGICMAFEMVVKRSWVRTLGWSTLHPVISVPLTLGFLLVTSYWLLVLPVWRISGMRCDV</sequence>
<dbReference type="AlphaFoldDB" id="A0AAW1KAC1"/>
<keyword evidence="5 9" id="KW-1133">Transmembrane helix</keyword>
<keyword evidence="12" id="KW-1185">Reference proteome</keyword>
<evidence type="ECO:0000259" key="10">
    <source>
        <dbReference type="Pfam" id="PF13813"/>
    </source>
</evidence>
<protein>
    <recommendedName>
        <fullName evidence="10">Wax synthase domain-containing protein</fullName>
    </recommendedName>
</protein>
<evidence type="ECO:0000256" key="6">
    <source>
        <dbReference type="ARBA" id="ARBA00023098"/>
    </source>
</evidence>